<evidence type="ECO:0000256" key="3">
    <source>
        <dbReference type="ARBA" id="ARBA00022801"/>
    </source>
</evidence>
<accession>V6M5B5</accession>
<dbReference type="InterPro" id="IPR050131">
    <property type="entry name" value="Peptidase_S8_subtilisin-like"/>
</dbReference>
<evidence type="ECO:0000259" key="8">
    <source>
        <dbReference type="PROSITE" id="PS50853"/>
    </source>
</evidence>
<dbReference type="AlphaFoldDB" id="V6M5B5"/>
<dbReference type="eggNOG" id="COG3291">
    <property type="taxonomic scope" value="Bacteria"/>
</dbReference>
<name>V6M5B5_9BACL</name>
<dbReference type="PRINTS" id="PR00723">
    <property type="entry name" value="SUBTILISIN"/>
</dbReference>
<dbReference type="PROSITE" id="PS00138">
    <property type="entry name" value="SUBTILASE_SER"/>
    <property type="match status" value="1"/>
</dbReference>
<evidence type="ECO:0000256" key="5">
    <source>
        <dbReference type="PROSITE-ProRule" id="PRU01240"/>
    </source>
</evidence>
<dbReference type="HOGENOM" id="CLU_276439_0_0_9"/>
<dbReference type="SUPFAM" id="SSF52743">
    <property type="entry name" value="Subtilisin-like"/>
    <property type="match status" value="1"/>
</dbReference>
<dbReference type="SUPFAM" id="SSF49265">
    <property type="entry name" value="Fibronectin type III"/>
    <property type="match status" value="2"/>
</dbReference>
<dbReference type="STRING" id="1408254.T458_23680"/>
<evidence type="ECO:0000313" key="9">
    <source>
        <dbReference type="EMBL" id="EST53764.1"/>
    </source>
</evidence>
<comment type="caution">
    <text evidence="9">The sequence shown here is derived from an EMBL/GenBank/DDBJ whole genome shotgun (WGS) entry which is preliminary data.</text>
</comment>
<feature type="active site" description="Charge relay system" evidence="5">
    <location>
        <position position="321"/>
    </location>
</feature>
<dbReference type="PROSITE" id="PS50853">
    <property type="entry name" value="FN3"/>
    <property type="match status" value="2"/>
</dbReference>
<feature type="active site" description="Charge relay system" evidence="5">
    <location>
        <position position="119"/>
    </location>
</feature>
<dbReference type="Pfam" id="PF00082">
    <property type="entry name" value="Peptidase_S8"/>
    <property type="match status" value="1"/>
</dbReference>
<sequence>MRKKRINGRGAKHRIPHQYIINFKPGITKEEQEKVIKQFGGKVSRRFGKGLDLFVPVQIDDANVEKLLEHEAVEDIDQDVIAEAPAVSEGVNWGCLTASVGNFWDAGYTGKGVRVAIIDTGVSPHVDLPNILGGYNVEAGTSDYTDVSPSVDGHGTMSAGVIGARKNGKGIMGVAYEADLYSICCYYPGTGGDQQSYTTVSLTTAALQYALDMNPRPNVVLCNVQLPSGSTALKNAVNNLINAGIPILAAAGNFAATEADVRYPGYYDNVLSIGASQTYTTSPYIRRASYSQYGPHLDITSYTAQTATSKGGGYSHYSGTSCATPFATGVMALLKQAYPSLTVTQLYNKLLSSTIPINYGMDNEYGLGLINLPISILPTPPTYPLISSTTVETFQTPNFKFDLKGDWEIGMDGSRNILSSGAVLYPGNAVQTLKFRTPSNMVGTLEFDVRVVSASSLYGLGVYVNGELTTLYRSTSSNYGKVSIPIQGGKSYRFDLECDSGSTTTSAEVRISNLSLNLQEVQLITETFESSNQTIPFTGDWVRTTTSPQAGSYCYRSGVITHNQTSKTSFKVTAPSGGTLEFWYRTDSEKNYDKLTVKADSTTIVNGESGTGGTWTKVTHTLPIGTTEIEFSYVKDGSNSNGTDAVYIDQVTVSGMNISVSAGSGGGSGTPGESINNPIILTGTSASGSFQAGGAVFYKFTAPSTGSFTFTTDSTTDLKMDLLNIDGTKVLDTDDDSGGNRQPKITYNLISGTVYYVKVYAYSNSVAASFTLLVTPPAAGNLPGMVYVSTQSKTSSSATLNLTSTGATSFNVYRSTTSSGSYSLVASGVQTPYTNSGLSSSTAYYYKAEGVNSYGVGPLSAYNLVITESAGSPPGAASISVASTTTSSATLNLSATGATSFNLYRSTSATGTYSLIASSVSTPYTNTGLSSGTTYYYKTEGKNIYGTGNMSTYVAATTDLEGSPPDTPTLTVGSATSNSLTLTYSGTGATSYDIYRDNALIASERTSTTYTDTGLNSSTLYKYHVVAKNAYGTTQSPSKYGGTTKPSGNPPDTPTLTVDSATSNSLTLTYSATGATSYDIYRDNTLIVSERTSTTYTDTGLNSSTLYKYHVVAKNAYGTVQSPSKYGGTKKPSGNPPNTLMKILYRGGTDA</sequence>
<keyword evidence="2 5" id="KW-0645">Protease</keyword>
<evidence type="ECO:0000313" key="10">
    <source>
        <dbReference type="Proteomes" id="UP000017973"/>
    </source>
</evidence>
<dbReference type="PROSITE" id="PS00136">
    <property type="entry name" value="SUBTILASE_ASP"/>
    <property type="match status" value="1"/>
</dbReference>
<dbReference type="GO" id="GO:0006508">
    <property type="term" value="P:proteolysis"/>
    <property type="evidence" value="ECO:0007669"/>
    <property type="project" value="UniProtKB-KW"/>
</dbReference>
<dbReference type="GO" id="GO:0004252">
    <property type="term" value="F:serine-type endopeptidase activity"/>
    <property type="evidence" value="ECO:0007669"/>
    <property type="project" value="UniProtKB-UniRule"/>
</dbReference>
<dbReference type="InterPro" id="IPR003961">
    <property type="entry name" value="FN3_dom"/>
</dbReference>
<reference evidence="9 10" key="1">
    <citation type="journal article" date="2014" name="Genome Announc.">
        <title>Draft Genome Sequence of Brevibacillus panacihumi Strain W25, a Halotolerant Hydrocarbon-Degrading Bacterium.</title>
        <authorList>
            <person name="Wang X."/>
            <person name="Jin D."/>
            <person name="Zhou L."/>
            <person name="Wu L."/>
            <person name="An W."/>
            <person name="Chen Y."/>
            <person name="Zhao L."/>
        </authorList>
    </citation>
    <scope>NUCLEOTIDE SEQUENCE [LARGE SCALE GENOMIC DNA]</scope>
    <source>
        <strain evidence="9 10">W25</strain>
    </source>
</reference>
<dbReference type="InterPro" id="IPR023828">
    <property type="entry name" value="Peptidase_S8_Ser-AS"/>
</dbReference>
<evidence type="ECO:0000256" key="4">
    <source>
        <dbReference type="ARBA" id="ARBA00022825"/>
    </source>
</evidence>
<dbReference type="InterPro" id="IPR013783">
    <property type="entry name" value="Ig-like_fold"/>
</dbReference>
<keyword evidence="4 5" id="KW-0720">Serine protease</keyword>
<protein>
    <submittedName>
        <fullName evidence="9">Peptidase S8</fullName>
    </submittedName>
</protein>
<proteinExistence type="inferred from homology"/>
<dbReference type="PROSITE" id="PS51892">
    <property type="entry name" value="SUBTILASE"/>
    <property type="match status" value="1"/>
</dbReference>
<dbReference type="Gene3D" id="3.40.50.200">
    <property type="entry name" value="Peptidase S8/S53 domain"/>
    <property type="match status" value="1"/>
</dbReference>
<dbReference type="eggNOG" id="COG4733">
    <property type="taxonomic scope" value="Bacteria"/>
</dbReference>
<keyword evidence="10" id="KW-1185">Reference proteome</keyword>
<dbReference type="PATRIC" id="fig|1408254.3.peg.4655"/>
<dbReference type="InterPro" id="IPR036116">
    <property type="entry name" value="FN3_sf"/>
</dbReference>
<feature type="domain" description="Fibronectin type-III" evidence="8">
    <location>
        <begin position="1050"/>
        <end position="1132"/>
    </location>
</feature>
<dbReference type="SUPFAM" id="SSF54897">
    <property type="entry name" value="Protease propeptides/inhibitors"/>
    <property type="match status" value="1"/>
</dbReference>
<dbReference type="PANTHER" id="PTHR43806:SF11">
    <property type="entry name" value="CEREVISIN-RELATED"/>
    <property type="match status" value="1"/>
</dbReference>
<feature type="domain" description="Fibronectin type-III" evidence="8">
    <location>
        <begin position="964"/>
        <end position="1047"/>
    </location>
</feature>
<comment type="similarity">
    <text evidence="1 5 6">Belongs to the peptidase S8 family.</text>
</comment>
<dbReference type="CDD" id="cd00063">
    <property type="entry name" value="FN3"/>
    <property type="match status" value="2"/>
</dbReference>
<dbReference type="Gene3D" id="2.60.120.380">
    <property type="match status" value="1"/>
</dbReference>
<evidence type="ECO:0000256" key="1">
    <source>
        <dbReference type="ARBA" id="ARBA00011073"/>
    </source>
</evidence>
<dbReference type="InterPro" id="IPR000209">
    <property type="entry name" value="Peptidase_S8/S53_dom"/>
</dbReference>
<evidence type="ECO:0000256" key="7">
    <source>
        <dbReference type="SAM" id="MobiDB-lite"/>
    </source>
</evidence>
<dbReference type="InterPro" id="IPR037045">
    <property type="entry name" value="S8pro/Inhibitor_I9_sf"/>
</dbReference>
<dbReference type="InterPro" id="IPR036852">
    <property type="entry name" value="Peptidase_S8/S53_dom_sf"/>
</dbReference>
<dbReference type="InterPro" id="IPR023827">
    <property type="entry name" value="Peptidase_S8_Asp-AS"/>
</dbReference>
<feature type="active site" description="Charge relay system" evidence="5">
    <location>
        <position position="154"/>
    </location>
</feature>
<organism evidence="9 10">
    <name type="scientific">Brevibacillus panacihumi W25</name>
    <dbReference type="NCBI Taxonomy" id="1408254"/>
    <lineage>
        <taxon>Bacteria</taxon>
        <taxon>Bacillati</taxon>
        <taxon>Bacillota</taxon>
        <taxon>Bacilli</taxon>
        <taxon>Bacillales</taxon>
        <taxon>Paenibacillaceae</taxon>
        <taxon>Brevibacillus</taxon>
    </lineage>
</organism>
<dbReference type="Gene3D" id="2.60.40.10">
    <property type="entry name" value="Immunoglobulins"/>
    <property type="match status" value="4"/>
</dbReference>
<dbReference type="SMART" id="SM00060">
    <property type="entry name" value="FN3"/>
    <property type="match status" value="5"/>
</dbReference>
<feature type="region of interest" description="Disordered" evidence="7">
    <location>
        <begin position="1034"/>
        <end position="1055"/>
    </location>
</feature>
<dbReference type="InterPro" id="IPR015500">
    <property type="entry name" value="Peptidase_S8_subtilisin-rel"/>
</dbReference>
<keyword evidence="3 5" id="KW-0378">Hydrolase</keyword>
<dbReference type="PANTHER" id="PTHR43806">
    <property type="entry name" value="PEPTIDASE S8"/>
    <property type="match status" value="1"/>
</dbReference>
<dbReference type="EMBL" id="AYJU01000017">
    <property type="protein sequence ID" value="EST53764.1"/>
    <property type="molecule type" value="Genomic_DNA"/>
</dbReference>
<gene>
    <name evidence="9" type="ORF">T458_23680</name>
</gene>
<dbReference type="Proteomes" id="UP000017973">
    <property type="component" value="Unassembled WGS sequence"/>
</dbReference>
<dbReference type="Gene3D" id="3.30.70.80">
    <property type="entry name" value="Peptidase S8 propeptide/proteinase inhibitor I9"/>
    <property type="match status" value="1"/>
</dbReference>
<dbReference type="eggNOG" id="COG1404">
    <property type="taxonomic scope" value="Bacteria"/>
</dbReference>
<evidence type="ECO:0000256" key="6">
    <source>
        <dbReference type="RuleBase" id="RU003355"/>
    </source>
</evidence>
<evidence type="ECO:0000256" key="2">
    <source>
        <dbReference type="ARBA" id="ARBA00022670"/>
    </source>
</evidence>